<dbReference type="PATRIC" id="fig|1280946.3.peg.1826"/>
<dbReference type="AlphaFoldDB" id="A0A062UDN6"/>
<gene>
    <name evidence="2" type="ORF">HY29_14080</name>
</gene>
<proteinExistence type="predicted"/>
<comment type="caution">
    <text evidence="2">The sequence shown here is derived from an EMBL/GenBank/DDBJ whole genome shotgun (WGS) entry which is preliminary data.</text>
</comment>
<evidence type="ECO:0000313" key="3">
    <source>
        <dbReference type="Proteomes" id="UP000027037"/>
    </source>
</evidence>
<name>A0A062UDN6_9PROT</name>
<reference evidence="2 3" key="1">
    <citation type="journal article" date="2014" name="Antonie Van Leeuwenhoek">
        <title>Hyphomonas beringensis sp. nov. and Hyphomonas chukchiensis sp. nov., isolated from surface seawater of the Bering Sea and Chukchi Sea.</title>
        <authorList>
            <person name="Li C."/>
            <person name="Lai Q."/>
            <person name="Li G."/>
            <person name="Dong C."/>
            <person name="Wang J."/>
            <person name="Liao Y."/>
            <person name="Shao Z."/>
        </authorList>
    </citation>
    <scope>NUCLEOTIDE SEQUENCE [LARGE SCALE GENOMIC DNA]</scope>
    <source>
        <strain evidence="2 3">25B14_1</strain>
    </source>
</reference>
<keyword evidence="3" id="KW-1185">Reference proteome</keyword>
<dbReference type="Proteomes" id="UP000027037">
    <property type="component" value="Unassembled WGS sequence"/>
</dbReference>
<feature type="region of interest" description="Disordered" evidence="1">
    <location>
        <begin position="140"/>
        <end position="175"/>
    </location>
</feature>
<dbReference type="RefSeq" id="WP_034795949.1">
    <property type="nucleotide sequence ID" value="NZ_AWFF01000036.1"/>
</dbReference>
<sequence>MVRFASSVYPLRTPLAIKQIGADGDWLMDQNMKRRVYVVVPDGCTVTEIDALKLLSDAEIDLATVQFVKAEADFAEIASHDAVVIVLDRDHTSDATAEAAALAAAQVGVCAIVGVWAPGQESDGIHPLLLQFGTAQRPWDPGKLKNELGSDCEKAFQNPDGSTSEPNEIEPNECE</sequence>
<protein>
    <submittedName>
        <fullName evidence="2">Uncharacterized protein</fullName>
    </submittedName>
</protein>
<feature type="compositionally biased region" description="Basic and acidic residues" evidence="1">
    <location>
        <begin position="140"/>
        <end position="154"/>
    </location>
</feature>
<dbReference type="STRING" id="1280946.HY29_14080"/>
<organism evidence="2 3">
    <name type="scientific">Hyphomonas beringensis</name>
    <dbReference type="NCBI Taxonomy" id="1280946"/>
    <lineage>
        <taxon>Bacteria</taxon>
        <taxon>Pseudomonadati</taxon>
        <taxon>Pseudomonadota</taxon>
        <taxon>Alphaproteobacteria</taxon>
        <taxon>Hyphomonadales</taxon>
        <taxon>Hyphomonadaceae</taxon>
        <taxon>Hyphomonas</taxon>
    </lineage>
</organism>
<evidence type="ECO:0000256" key="1">
    <source>
        <dbReference type="SAM" id="MobiDB-lite"/>
    </source>
</evidence>
<accession>A0A062UDN6</accession>
<dbReference type="EMBL" id="AWFF01000036">
    <property type="protein sequence ID" value="KCZ54674.1"/>
    <property type="molecule type" value="Genomic_DNA"/>
</dbReference>
<evidence type="ECO:0000313" key="2">
    <source>
        <dbReference type="EMBL" id="KCZ54674.1"/>
    </source>
</evidence>
<dbReference type="OrthoDB" id="7605221at2"/>